<gene>
    <name evidence="1" type="ORF">B5M06_00430</name>
</gene>
<sequence>MAAAAGAGTAAHAQQAEPLRNVVQLSASGSVEVDQDWLQMQLSAVREGSSAAVVQQQLKQVVEAALRSLQPQAQGQDMQVHSGSFGVYPRQDDQGKIKGWQGRAEVVLEGRDFARISQAAAQVQDMAVSSMGFGLSRGGRQKVLEQAQADAIGQFKQRASFLAKQFGFSGYTLREVNVNTQDGFYAPRMQRAGLVMAVAEKADMASPVPVEAGKEQVTVQVSGSIQLH</sequence>
<dbReference type="PANTHER" id="PTHR34387">
    <property type="entry name" value="SLR1258 PROTEIN"/>
    <property type="match status" value="1"/>
</dbReference>
<protein>
    <recommendedName>
        <fullName evidence="3">DUF541 domain-containing protein</fullName>
    </recommendedName>
</protein>
<reference evidence="1 2" key="1">
    <citation type="submission" date="2017-03" db="EMBL/GenBank/DDBJ databases">
        <title>Rapid Whole Genome Sequencing of Comamonas kerstersii Causing Continuous ambulatory Peritoneal Dialysis-Associated Peritonitis.</title>
        <authorList>
            <person name="Zheng B."/>
        </authorList>
    </citation>
    <scope>NUCLEOTIDE SEQUENCE [LARGE SCALE GENOMIC DNA]</scope>
    <source>
        <strain evidence="1 2">8943</strain>
    </source>
</reference>
<dbReference type="Gene3D" id="3.30.70.2970">
    <property type="entry name" value="Protein of unknown function (DUF541), domain 2"/>
    <property type="match status" value="1"/>
</dbReference>
<dbReference type="GO" id="GO:0006974">
    <property type="term" value="P:DNA damage response"/>
    <property type="evidence" value="ECO:0007669"/>
    <property type="project" value="TreeGrafter"/>
</dbReference>
<organism evidence="1 2">
    <name type="scientific">Comamonas kerstersii</name>
    <dbReference type="NCBI Taxonomy" id="225992"/>
    <lineage>
        <taxon>Bacteria</taxon>
        <taxon>Pseudomonadati</taxon>
        <taxon>Pseudomonadota</taxon>
        <taxon>Betaproteobacteria</taxon>
        <taxon>Burkholderiales</taxon>
        <taxon>Comamonadaceae</taxon>
        <taxon>Comamonas</taxon>
    </lineage>
</organism>
<dbReference type="EMBL" id="CP020121">
    <property type="protein sequence ID" value="AQZ99654.1"/>
    <property type="molecule type" value="Genomic_DNA"/>
</dbReference>
<dbReference type="Gene3D" id="3.30.110.170">
    <property type="entry name" value="Protein of unknown function (DUF541), domain 1"/>
    <property type="match status" value="1"/>
</dbReference>
<dbReference type="InterPro" id="IPR007497">
    <property type="entry name" value="SIMPL/DUF541"/>
</dbReference>
<dbReference type="KEGG" id="cke:B5M06_00430"/>
<dbReference type="Pfam" id="PF04402">
    <property type="entry name" value="SIMPL"/>
    <property type="match status" value="1"/>
</dbReference>
<dbReference type="InterPro" id="IPR052022">
    <property type="entry name" value="26kDa_periplasmic_antigen"/>
</dbReference>
<evidence type="ECO:0000313" key="1">
    <source>
        <dbReference type="EMBL" id="AQZ99654.1"/>
    </source>
</evidence>
<dbReference type="PANTHER" id="PTHR34387:SF1">
    <property type="entry name" value="PERIPLASMIC IMMUNOGENIC PROTEIN"/>
    <property type="match status" value="1"/>
</dbReference>
<dbReference type="AlphaFoldDB" id="A0A1V0BIF3"/>
<proteinExistence type="predicted"/>
<evidence type="ECO:0000313" key="2">
    <source>
        <dbReference type="Proteomes" id="UP000242792"/>
    </source>
</evidence>
<dbReference type="Proteomes" id="UP000242792">
    <property type="component" value="Chromosome"/>
</dbReference>
<accession>A0A1V0BIF3</accession>
<evidence type="ECO:0008006" key="3">
    <source>
        <dbReference type="Google" id="ProtNLM"/>
    </source>
</evidence>
<dbReference type="OrthoDB" id="7062395at2"/>
<name>A0A1V0BIF3_9BURK</name>